<dbReference type="InterPro" id="IPR014024">
    <property type="entry name" value="Auxin_eff_plant"/>
</dbReference>
<evidence type="ECO:0000256" key="5">
    <source>
        <dbReference type="ARBA" id="ARBA00022989"/>
    </source>
</evidence>
<dbReference type="PANTHER" id="PTHR31752">
    <property type="entry name" value="AUXIN EFFLUX CARRIER COMPONENT 1B-RELATED"/>
    <property type="match status" value="1"/>
</dbReference>
<dbReference type="GO" id="GO:0005886">
    <property type="term" value="C:plasma membrane"/>
    <property type="evidence" value="ECO:0007669"/>
    <property type="project" value="TreeGrafter"/>
</dbReference>
<reference evidence="9 10" key="1">
    <citation type="journal article" date="2021" name="Nat. Commun.">
        <title>Incipient diploidization of the medicinal plant Perilla within 10,000 years.</title>
        <authorList>
            <person name="Zhang Y."/>
            <person name="Shen Q."/>
            <person name="Leng L."/>
            <person name="Zhang D."/>
            <person name="Chen S."/>
            <person name="Shi Y."/>
            <person name="Ning Z."/>
            <person name="Chen S."/>
        </authorList>
    </citation>
    <scope>NUCLEOTIDE SEQUENCE [LARGE SCALE GENOMIC DNA]</scope>
    <source>
        <strain evidence="10">cv. PC099</strain>
    </source>
</reference>
<dbReference type="InterPro" id="IPR051107">
    <property type="entry name" value="Auxin_Efflux_Carrier"/>
</dbReference>
<feature type="transmembrane region" description="Helical" evidence="8">
    <location>
        <begin position="72"/>
        <end position="92"/>
    </location>
</feature>
<keyword evidence="3 8" id="KW-0813">Transport</keyword>
<accession>A0AAD4JJX7</accession>
<evidence type="ECO:0000256" key="4">
    <source>
        <dbReference type="ARBA" id="ARBA00022692"/>
    </source>
</evidence>
<comment type="caution">
    <text evidence="8">Lacks conserved residue(s) required for the propagation of feature annotation.</text>
</comment>
<dbReference type="InterPro" id="IPR004776">
    <property type="entry name" value="Mem_transp_PIN-like"/>
</dbReference>
<evidence type="ECO:0000256" key="6">
    <source>
        <dbReference type="ARBA" id="ARBA00023136"/>
    </source>
</evidence>
<dbReference type="GO" id="GO:0010329">
    <property type="term" value="F:auxin efflux transmembrane transporter activity"/>
    <property type="evidence" value="ECO:0007669"/>
    <property type="project" value="TreeGrafter"/>
</dbReference>
<dbReference type="NCBIfam" id="TIGR00946">
    <property type="entry name" value="2a69"/>
    <property type="match status" value="1"/>
</dbReference>
<dbReference type="GO" id="GO:0005783">
    <property type="term" value="C:endoplasmic reticulum"/>
    <property type="evidence" value="ECO:0007669"/>
    <property type="project" value="TreeGrafter"/>
</dbReference>
<feature type="transmembrane region" description="Helical" evidence="8">
    <location>
        <begin position="243"/>
        <end position="264"/>
    </location>
</feature>
<comment type="subcellular location">
    <subcellularLocation>
        <location evidence="1 8">Membrane</location>
        <topology evidence="1 8">Multi-pass membrane protein</topology>
    </subcellularLocation>
</comment>
<evidence type="ECO:0000256" key="2">
    <source>
        <dbReference type="ARBA" id="ARBA00009177"/>
    </source>
</evidence>
<name>A0AAD4JJX7_PERFH</name>
<keyword evidence="7 8" id="KW-0927">Auxin signaling pathway</keyword>
<evidence type="ECO:0000313" key="9">
    <source>
        <dbReference type="EMBL" id="KAH6834405.1"/>
    </source>
</evidence>
<evidence type="ECO:0000313" key="10">
    <source>
        <dbReference type="Proteomes" id="UP001190926"/>
    </source>
</evidence>
<gene>
    <name evidence="9" type="ORF">C2S53_012152</name>
</gene>
<comment type="similarity">
    <text evidence="2 8">Belongs to the auxin efflux carrier (TC 2.A.69.1) family.</text>
</comment>
<comment type="caution">
    <text evidence="9">The sequence shown here is derived from an EMBL/GenBank/DDBJ whole genome shotgun (WGS) entry which is preliminary data.</text>
</comment>
<keyword evidence="6 8" id="KW-0472">Membrane</keyword>
<keyword evidence="5 8" id="KW-1133">Transmembrane helix</keyword>
<feature type="transmembrane region" description="Helical" evidence="8">
    <location>
        <begin position="133"/>
        <end position="153"/>
    </location>
</feature>
<feature type="transmembrane region" description="Helical" evidence="8">
    <location>
        <begin position="331"/>
        <end position="355"/>
    </location>
</feature>
<evidence type="ECO:0000256" key="8">
    <source>
        <dbReference type="RuleBase" id="RU362108"/>
    </source>
</evidence>
<dbReference type="GO" id="GO:0009926">
    <property type="term" value="P:auxin polar transport"/>
    <property type="evidence" value="ECO:0007669"/>
    <property type="project" value="TreeGrafter"/>
</dbReference>
<organism evidence="9 10">
    <name type="scientific">Perilla frutescens var. hirtella</name>
    <name type="common">Perilla citriodora</name>
    <name type="synonym">Perilla setoyensis</name>
    <dbReference type="NCBI Taxonomy" id="608512"/>
    <lineage>
        <taxon>Eukaryota</taxon>
        <taxon>Viridiplantae</taxon>
        <taxon>Streptophyta</taxon>
        <taxon>Embryophyta</taxon>
        <taxon>Tracheophyta</taxon>
        <taxon>Spermatophyta</taxon>
        <taxon>Magnoliopsida</taxon>
        <taxon>eudicotyledons</taxon>
        <taxon>Gunneridae</taxon>
        <taxon>Pentapetalae</taxon>
        <taxon>asterids</taxon>
        <taxon>lamiids</taxon>
        <taxon>Lamiales</taxon>
        <taxon>Lamiaceae</taxon>
        <taxon>Nepetoideae</taxon>
        <taxon>Elsholtzieae</taxon>
        <taxon>Perilla</taxon>
    </lineage>
</organism>
<proteinExistence type="inferred from homology"/>
<evidence type="ECO:0000256" key="7">
    <source>
        <dbReference type="ARBA" id="ARBA00023294"/>
    </source>
</evidence>
<comment type="function">
    <text evidence="8">May act as a component of the auxin efflux carrier.</text>
</comment>
<feature type="transmembrane region" description="Helical" evidence="8">
    <location>
        <begin position="12"/>
        <end position="31"/>
    </location>
</feature>
<dbReference type="Pfam" id="PF03547">
    <property type="entry name" value="Mem_trans"/>
    <property type="match status" value="1"/>
</dbReference>
<dbReference type="Proteomes" id="UP001190926">
    <property type="component" value="Unassembled WGS sequence"/>
</dbReference>
<keyword evidence="10" id="KW-1185">Reference proteome</keyword>
<sequence length="362" mass="39218">MMIGWGDVYKVVVATAPLYVALLLGYGSVKWWRMLKAAECDAVNRFNCYFILPFFTFRFTSGVNPYSMNFRFLAADVVAKAAAGAVLAAWANIGRRGNFAWAITSFSLYGFNNTLVVGVPLLKAMYGAAGEVLVVQSSVIQSLLWFPILLFLLEFRRARRGEDGDEDEDATTKHELSAADSSCGIISSSSSSFSCSNFRSTMKIVGVKLGKNPNCYACALGLVWSLLANKWNIEMPSIIEGSIMIMGKAGSGVAMFSMGMFMGLQEKIISCGVRLSIYSMVLRFVCAPVTTGVGCVALGLRSTTLSVAILQAALPQSITCFVFAHEYNLHANLLSTAVIFGTIVSLPLLIAYYAILDALSRN</sequence>
<dbReference type="GO" id="GO:0009734">
    <property type="term" value="P:auxin-activated signaling pathway"/>
    <property type="evidence" value="ECO:0007669"/>
    <property type="project" value="UniProtKB-UniRule"/>
</dbReference>
<feature type="transmembrane region" description="Helical" evidence="8">
    <location>
        <begin position="305"/>
        <end position="324"/>
    </location>
</feature>
<dbReference type="PANTHER" id="PTHR31752:SF2">
    <property type="entry name" value="AUXIN EFFLUX CARRIER COMPONENT 5"/>
    <property type="match status" value="1"/>
</dbReference>
<evidence type="ECO:0000256" key="3">
    <source>
        <dbReference type="ARBA" id="ARBA00022448"/>
    </source>
</evidence>
<feature type="transmembrane region" description="Helical" evidence="8">
    <location>
        <begin position="43"/>
        <end position="60"/>
    </location>
</feature>
<dbReference type="EMBL" id="SDAM02000052">
    <property type="protein sequence ID" value="KAH6834405.1"/>
    <property type="molecule type" value="Genomic_DNA"/>
</dbReference>
<feature type="transmembrane region" description="Helical" evidence="8">
    <location>
        <begin position="276"/>
        <end position="299"/>
    </location>
</feature>
<dbReference type="AlphaFoldDB" id="A0AAD4JJX7"/>
<protein>
    <recommendedName>
        <fullName evidence="8">Auxin efflux carrier component</fullName>
    </recommendedName>
</protein>
<evidence type="ECO:0000256" key="1">
    <source>
        <dbReference type="ARBA" id="ARBA00004141"/>
    </source>
</evidence>
<keyword evidence="4 8" id="KW-0812">Transmembrane</keyword>
<feature type="transmembrane region" description="Helical" evidence="8">
    <location>
        <begin position="99"/>
        <end position="121"/>
    </location>
</feature>